<protein>
    <recommendedName>
        <fullName evidence="2">DUF6594 domain-containing protein</fullName>
    </recommendedName>
</protein>
<organism evidence="3 4">
    <name type="scientific">Podospora didyma</name>
    <dbReference type="NCBI Taxonomy" id="330526"/>
    <lineage>
        <taxon>Eukaryota</taxon>
        <taxon>Fungi</taxon>
        <taxon>Dikarya</taxon>
        <taxon>Ascomycota</taxon>
        <taxon>Pezizomycotina</taxon>
        <taxon>Sordariomycetes</taxon>
        <taxon>Sordariomycetidae</taxon>
        <taxon>Sordariales</taxon>
        <taxon>Podosporaceae</taxon>
        <taxon>Podospora</taxon>
    </lineage>
</organism>
<proteinExistence type="predicted"/>
<feature type="domain" description="DUF6594" evidence="2">
    <location>
        <begin position="25"/>
        <end position="278"/>
    </location>
</feature>
<keyword evidence="1" id="KW-1133">Transmembrane helix</keyword>
<evidence type="ECO:0000256" key="1">
    <source>
        <dbReference type="SAM" id="Phobius"/>
    </source>
</evidence>
<dbReference type="EMBL" id="JAULSW010000011">
    <property type="protein sequence ID" value="KAK3367660.1"/>
    <property type="molecule type" value="Genomic_DNA"/>
</dbReference>
<accession>A0AAE0K165</accession>
<comment type="caution">
    <text evidence="3">The sequence shown here is derived from an EMBL/GenBank/DDBJ whole genome shotgun (WGS) entry which is preliminary data.</text>
</comment>
<dbReference type="PANTHER" id="PTHR34502">
    <property type="entry name" value="DUF6594 DOMAIN-CONTAINING PROTEIN-RELATED"/>
    <property type="match status" value="1"/>
</dbReference>
<dbReference type="AlphaFoldDB" id="A0AAE0K165"/>
<evidence type="ECO:0000313" key="4">
    <source>
        <dbReference type="Proteomes" id="UP001285441"/>
    </source>
</evidence>
<evidence type="ECO:0000259" key="2">
    <source>
        <dbReference type="Pfam" id="PF20237"/>
    </source>
</evidence>
<name>A0AAE0K165_9PEZI</name>
<dbReference type="PANTHER" id="PTHR34502:SF5">
    <property type="entry name" value="DUF6594 DOMAIN-CONTAINING PROTEIN"/>
    <property type="match status" value="1"/>
</dbReference>
<sequence length="290" mass="33312">MAEVAANRDGAMETFRKCWMLSTDDSNMTLHGFRRFKTTHLLNLRFLEHETADMDHAVYQTGLSLGLSPSSSDRLCLKHCRRDAGAPDFSQVVTPEFILKLRELLKQYDEALAAFNRIMNMETFSLLDDEKHASLRDDLTIDEILNTRLLRADLGTRSRTDPFQRWLHKRLRVFRYWRALGKYWNTERGLGPTAGRPRKWSYQNTILVADIIGRLITTTLTTAFLIAPLAILSYASSKEMQLVITLSCILVLCFFVSLFLKVSSFEIMAISAAYAAVLRYLFPTLRRALE</sequence>
<keyword evidence="1" id="KW-0472">Membrane</keyword>
<keyword evidence="4" id="KW-1185">Reference proteome</keyword>
<reference evidence="3" key="1">
    <citation type="journal article" date="2023" name="Mol. Phylogenet. Evol.">
        <title>Genome-scale phylogeny and comparative genomics of the fungal order Sordariales.</title>
        <authorList>
            <person name="Hensen N."/>
            <person name="Bonometti L."/>
            <person name="Westerberg I."/>
            <person name="Brannstrom I.O."/>
            <person name="Guillou S."/>
            <person name="Cros-Aarteil S."/>
            <person name="Calhoun S."/>
            <person name="Haridas S."/>
            <person name="Kuo A."/>
            <person name="Mondo S."/>
            <person name="Pangilinan J."/>
            <person name="Riley R."/>
            <person name="LaButti K."/>
            <person name="Andreopoulos B."/>
            <person name="Lipzen A."/>
            <person name="Chen C."/>
            <person name="Yan M."/>
            <person name="Daum C."/>
            <person name="Ng V."/>
            <person name="Clum A."/>
            <person name="Steindorff A."/>
            <person name="Ohm R.A."/>
            <person name="Martin F."/>
            <person name="Silar P."/>
            <person name="Natvig D.O."/>
            <person name="Lalanne C."/>
            <person name="Gautier V."/>
            <person name="Ament-Velasquez S.L."/>
            <person name="Kruys A."/>
            <person name="Hutchinson M.I."/>
            <person name="Powell A.J."/>
            <person name="Barry K."/>
            <person name="Miller A.N."/>
            <person name="Grigoriev I.V."/>
            <person name="Debuchy R."/>
            <person name="Gladieux P."/>
            <person name="Hiltunen Thoren M."/>
            <person name="Johannesson H."/>
        </authorList>
    </citation>
    <scope>NUCLEOTIDE SEQUENCE</scope>
    <source>
        <strain evidence="3">CBS 232.78</strain>
    </source>
</reference>
<keyword evidence="1" id="KW-0812">Transmembrane</keyword>
<dbReference type="Pfam" id="PF20237">
    <property type="entry name" value="DUF6594"/>
    <property type="match status" value="1"/>
</dbReference>
<gene>
    <name evidence="3" type="ORF">B0H63DRAFT_84846</name>
</gene>
<dbReference type="Proteomes" id="UP001285441">
    <property type="component" value="Unassembled WGS sequence"/>
</dbReference>
<feature type="transmembrane region" description="Helical" evidence="1">
    <location>
        <begin position="242"/>
        <end position="259"/>
    </location>
</feature>
<dbReference type="InterPro" id="IPR046529">
    <property type="entry name" value="DUF6594"/>
</dbReference>
<evidence type="ECO:0000313" key="3">
    <source>
        <dbReference type="EMBL" id="KAK3367660.1"/>
    </source>
</evidence>
<feature type="transmembrane region" description="Helical" evidence="1">
    <location>
        <begin position="211"/>
        <end position="235"/>
    </location>
</feature>
<reference evidence="3" key="2">
    <citation type="submission" date="2023-06" db="EMBL/GenBank/DDBJ databases">
        <authorList>
            <consortium name="Lawrence Berkeley National Laboratory"/>
            <person name="Haridas S."/>
            <person name="Hensen N."/>
            <person name="Bonometti L."/>
            <person name="Westerberg I."/>
            <person name="Brannstrom I.O."/>
            <person name="Guillou S."/>
            <person name="Cros-Aarteil S."/>
            <person name="Calhoun S."/>
            <person name="Kuo A."/>
            <person name="Mondo S."/>
            <person name="Pangilinan J."/>
            <person name="Riley R."/>
            <person name="LaButti K."/>
            <person name="Andreopoulos B."/>
            <person name="Lipzen A."/>
            <person name="Chen C."/>
            <person name="Yanf M."/>
            <person name="Daum C."/>
            <person name="Ng V."/>
            <person name="Clum A."/>
            <person name="Steindorff A."/>
            <person name="Ohm R."/>
            <person name="Martin F."/>
            <person name="Silar P."/>
            <person name="Natvig D."/>
            <person name="Lalanne C."/>
            <person name="Gautier V."/>
            <person name="Ament-velasquez S.L."/>
            <person name="Kruys A."/>
            <person name="Hutchinson M.I."/>
            <person name="Powell A.J."/>
            <person name="Barry K."/>
            <person name="Miller A.N."/>
            <person name="Grigoriev I.V."/>
            <person name="Debuchy R."/>
            <person name="Gladieux P."/>
            <person name="Thoren M.H."/>
            <person name="Johannesson H."/>
        </authorList>
    </citation>
    <scope>NUCLEOTIDE SEQUENCE</scope>
    <source>
        <strain evidence="3">CBS 232.78</strain>
    </source>
</reference>